<dbReference type="Gene3D" id="1.10.10.10">
    <property type="entry name" value="Winged helix-like DNA-binding domain superfamily/Winged helix DNA-binding domain"/>
    <property type="match status" value="1"/>
</dbReference>
<dbReference type="PANTHER" id="PTHR33221:SF15">
    <property type="entry name" value="HTH-TYPE TRANSCRIPTIONAL REGULATOR YWGB-RELATED"/>
    <property type="match status" value="1"/>
</dbReference>
<dbReference type="AlphaFoldDB" id="A0A853C7N6"/>
<dbReference type="GO" id="GO:0003677">
    <property type="term" value="F:DNA binding"/>
    <property type="evidence" value="ECO:0007669"/>
    <property type="project" value="UniProtKB-KW"/>
</dbReference>
<reference evidence="1 2" key="1">
    <citation type="submission" date="2020-07" db="EMBL/GenBank/DDBJ databases">
        <title>Sequencing the genomes of 1000 actinobacteria strains.</title>
        <authorList>
            <person name="Klenk H.-P."/>
        </authorList>
    </citation>
    <scope>NUCLEOTIDE SEQUENCE [LARGE SCALE GENOMIC DNA]</scope>
    <source>
        <strain evidence="1 2">DSM 103833</strain>
    </source>
</reference>
<dbReference type="InterPro" id="IPR036388">
    <property type="entry name" value="WH-like_DNA-bd_sf"/>
</dbReference>
<gene>
    <name evidence="1" type="ORF">HNR19_004015</name>
</gene>
<dbReference type="InterPro" id="IPR036390">
    <property type="entry name" value="WH_DNA-bd_sf"/>
</dbReference>
<organism evidence="1 2">
    <name type="scientific">Nocardioides thalensis</name>
    <dbReference type="NCBI Taxonomy" id="1914755"/>
    <lineage>
        <taxon>Bacteria</taxon>
        <taxon>Bacillati</taxon>
        <taxon>Actinomycetota</taxon>
        <taxon>Actinomycetes</taxon>
        <taxon>Propionibacteriales</taxon>
        <taxon>Nocardioidaceae</taxon>
        <taxon>Nocardioides</taxon>
    </lineage>
</organism>
<comment type="caution">
    <text evidence="1">The sequence shown here is derived from an EMBL/GenBank/DDBJ whole genome shotgun (WGS) entry which is preliminary data.</text>
</comment>
<dbReference type="Pfam" id="PF02082">
    <property type="entry name" value="Rrf2"/>
    <property type="match status" value="1"/>
</dbReference>
<protein>
    <submittedName>
        <fullName evidence="1">DNA-binding IscR family transcriptional regulator</fullName>
    </submittedName>
</protein>
<dbReference type="PROSITE" id="PS51197">
    <property type="entry name" value="HTH_RRF2_2"/>
    <property type="match status" value="1"/>
</dbReference>
<name>A0A853C7N6_9ACTN</name>
<accession>A0A853C7N6</accession>
<dbReference type="Proteomes" id="UP000530424">
    <property type="component" value="Unassembled WGS sequence"/>
</dbReference>
<dbReference type="SUPFAM" id="SSF46785">
    <property type="entry name" value="Winged helix' DNA-binding domain"/>
    <property type="match status" value="1"/>
</dbReference>
<evidence type="ECO:0000313" key="1">
    <source>
        <dbReference type="EMBL" id="NYJ03317.1"/>
    </source>
</evidence>
<dbReference type="PANTHER" id="PTHR33221">
    <property type="entry name" value="WINGED HELIX-TURN-HELIX TRANSCRIPTIONAL REGULATOR, RRF2 FAMILY"/>
    <property type="match status" value="1"/>
</dbReference>
<dbReference type="InterPro" id="IPR000944">
    <property type="entry name" value="Tscrpt_reg_Rrf2"/>
</dbReference>
<dbReference type="GO" id="GO:0003700">
    <property type="term" value="F:DNA-binding transcription factor activity"/>
    <property type="evidence" value="ECO:0007669"/>
    <property type="project" value="TreeGrafter"/>
</dbReference>
<evidence type="ECO:0000313" key="2">
    <source>
        <dbReference type="Proteomes" id="UP000530424"/>
    </source>
</evidence>
<dbReference type="GO" id="GO:0005829">
    <property type="term" value="C:cytosol"/>
    <property type="evidence" value="ECO:0007669"/>
    <property type="project" value="TreeGrafter"/>
</dbReference>
<keyword evidence="2" id="KW-1185">Reference proteome</keyword>
<sequence>MSATSRLTNAVHALCWLELAARRGRPRLTSAEIAASLASHPVQVRRDLAPLRRAGLVEVAGKGPGGGWSLTRPADAITLQEVSAALGESGPFALHPHLPNQECPVGAGIAPVLDEVYAAVQSAIDRELGRRTVADVLEQTVAPAASS</sequence>
<dbReference type="RefSeq" id="WP_179669586.1">
    <property type="nucleotide sequence ID" value="NZ_JACCFP010000001.1"/>
</dbReference>
<keyword evidence="1" id="KW-0238">DNA-binding</keyword>
<proteinExistence type="predicted"/>
<dbReference type="EMBL" id="JACCFP010000001">
    <property type="protein sequence ID" value="NYJ03317.1"/>
    <property type="molecule type" value="Genomic_DNA"/>
</dbReference>